<dbReference type="InterPro" id="IPR001584">
    <property type="entry name" value="Integrase_cat-core"/>
</dbReference>
<dbReference type="Pfam" id="PF03564">
    <property type="entry name" value="DUF1759"/>
    <property type="match status" value="1"/>
</dbReference>
<dbReference type="InterPro" id="IPR040676">
    <property type="entry name" value="DUF5641"/>
</dbReference>
<dbReference type="InterPro" id="IPR008042">
    <property type="entry name" value="Retrotrans_Pao"/>
</dbReference>
<dbReference type="Pfam" id="PF00078">
    <property type="entry name" value="RVT_1"/>
    <property type="match status" value="1"/>
</dbReference>
<dbReference type="Pfam" id="PF18701">
    <property type="entry name" value="DUF5641"/>
    <property type="match status" value="1"/>
</dbReference>
<dbReference type="Pfam" id="PF05380">
    <property type="entry name" value="Peptidase_A17"/>
    <property type="match status" value="1"/>
</dbReference>
<name>A0A8S4E0S8_PLUXY</name>
<dbReference type="PANTHER" id="PTHR47331:SF1">
    <property type="entry name" value="GAG-LIKE PROTEIN"/>
    <property type="match status" value="1"/>
</dbReference>
<dbReference type="PROSITE" id="PS50994">
    <property type="entry name" value="INTEGRASE"/>
    <property type="match status" value="1"/>
</dbReference>
<feature type="transmembrane region" description="Helical" evidence="3">
    <location>
        <begin position="1724"/>
        <end position="1743"/>
    </location>
</feature>
<dbReference type="Pfam" id="PF17921">
    <property type="entry name" value="Integrase_H2C2"/>
    <property type="match status" value="1"/>
</dbReference>
<dbReference type="CDD" id="cd01644">
    <property type="entry name" value="RT_pepA17"/>
    <property type="match status" value="1"/>
</dbReference>
<keyword evidence="3" id="KW-1133">Transmembrane helix</keyword>
<evidence type="ECO:0000256" key="3">
    <source>
        <dbReference type="SAM" id="Phobius"/>
    </source>
</evidence>
<evidence type="ECO:0000256" key="2">
    <source>
        <dbReference type="SAM" id="MobiDB-lite"/>
    </source>
</evidence>
<sequence>MPPTPEQASYLTTLEDVAAMLTKTQTNLKKCPKARLTQGYIKARLQCIEDYWKTFNETNQSLTKITPREQRGILPYFLNEEYFTYEDHYLCIKADLLDLLNKLEQAKRQPEQPSMDTSDLALSCKLHYLKTSVSGEAESLLRHINITESNYQQAWDMLKGRYGNKRLVTTSLLKRLFNQKKIVNQSAPHIKSLMDTTTECLNSLENLSVKTDSWDPMIVFLVVQKLDMQTHKEWEEHAYNENTDELPKWNQLQKFLQSKFRTLEMIAPTSQTTTKDRVTPHKSFHVMTNHKEESNARDNIKSNTQVLCTFCNGTHYLYNCKEFSKLTVEDRHQFVQKSNLCFNCLIPNHTVFRCKQRTSCRICRRKHHSLLHKENRTNIENNNTPSRTETTESQEDTDNNITSHYSREETTNRTVLLATALIDVVSSSGESHVFRALIDQGSEASFVTARASELLGLKKTKINGTVSGVGERKHELKHKVSLSVLSESKLPIPVDAYVLKTISSTLPAKKVNINWPELKSLKLADPTCHVPGKIDILLGADIFSSIIEEGLVRLQDGLIAQKTCLGWILSGRTNNTQETQPKITSLLVRENNDLLRQFWEIETDLYNKKKILTKEEEECETIYKNTTKRDEDGRYIVHLPLKQTIEETIQTVGDTKQQAIKRFIQLERKLERNKNLKDQYKKVIDEYIDMNHMKKIEIEEDNKLIYLPHHAVIRDDKDTTKVRVVFDASAKGSNGQSLNETMMVGPVLQPDLRSLIISWRKHKVSVVGDIVKMYRMVKTADDFTNLQCIVWRDNPDEDIESYKLTRVTFGTAAAPYLAVRTLNQLADDEGHEYTAATNAIKNCFYMDDLMTGHDDVEEAKQLCQNIKEILRKGGFIMQKWSSNEEELLKFLKQGDDTKDTIEIKLDKVIRILGLTWDRKNDNFNVTVNLPDAPHPITKRSILSDVARLFDPFGWVSPVVITAKIMIQRLWLSNLSWDDELPVDLCEEWLKYREDLTDLRMIEIPRWLQTTPRCKEVQIHGFADASSSAYAAVTYLRVVDEHDVVHVTMIASRTKVAPIKQLSIPRLELCAAVMLSEQIADVSQLLEVSHDNIFAYTDSMVVLAWLQAHPNRWKTFVANRVAEILRIIDNERWRHITTNENPADIASRGIRAADLPDYKIWWNGPEWLESNDIEYVTNTVPATDLEEKSSFYTRQDKTHEEESPIWERFSNITRMKRVLALCKRFAKPKGKENKDVNIAADEMEDILQACIRYYQNEVYGKDIEDLKKMGKVRNKSSLITLSPFLDKNGIMKVGGRLQNAEIAETAKHPIIIPKGVHITNLIMREAHIKTLHGGNLLMMTYIRSRYWIIGLKAAVRNHVRSCKTCIIDKAKVRKQLMGQLPAVRVRPHRAFLNSGVDYAGPVHIRMSKGRGQKTMKAYICLFVCMATRAIHLEAVTDLTAQGFMSAYRRFVARRGHCAHLWSDNGTNFVGSAKELKVLFEEGKANMSTQVAELLANDGTTWHFIPPRMPNYGGLWEAGVQSAKRHLTRVNGDTKLTYEEMATLLAQIEACLNSRPLCQLDNTLDTLTPLTPGHFLIGEPLITVPDMNYEDKNVNLLTRWQLIQRMTQDFWRRWQNEYLNTLQQRYKWQERVPAPKIGDIVVIKQDDLPPTKWLLGIIKNVHPGADNLVRVVTVQCKGQTEVKRPLSKLIFGSRGALRRRSTYTSGRLRTSPNWSFVFDPAGRLCYYWSMVVSLAFLYNLWVIVYRFAFQEINDTGAGSRRWAAPPPPPPPPPQRA</sequence>
<evidence type="ECO:0000313" key="5">
    <source>
        <dbReference type="EMBL" id="CAG9107963.1"/>
    </source>
</evidence>
<dbReference type="GO" id="GO:0015074">
    <property type="term" value="P:DNA integration"/>
    <property type="evidence" value="ECO:0007669"/>
    <property type="project" value="InterPro"/>
</dbReference>
<dbReference type="Gene3D" id="3.30.420.10">
    <property type="entry name" value="Ribonuclease H-like superfamily/Ribonuclease H"/>
    <property type="match status" value="1"/>
</dbReference>
<dbReference type="EMBL" id="CAJHNJ030000010">
    <property type="protein sequence ID" value="CAG9107963.1"/>
    <property type="molecule type" value="Genomic_DNA"/>
</dbReference>
<organism evidence="5 6">
    <name type="scientific">Plutella xylostella</name>
    <name type="common">Diamondback moth</name>
    <name type="synonym">Plutella maculipennis</name>
    <dbReference type="NCBI Taxonomy" id="51655"/>
    <lineage>
        <taxon>Eukaryota</taxon>
        <taxon>Metazoa</taxon>
        <taxon>Ecdysozoa</taxon>
        <taxon>Arthropoda</taxon>
        <taxon>Hexapoda</taxon>
        <taxon>Insecta</taxon>
        <taxon>Pterygota</taxon>
        <taxon>Neoptera</taxon>
        <taxon>Endopterygota</taxon>
        <taxon>Lepidoptera</taxon>
        <taxon>Glossata</taxon>
        <taxon>Ditrysia</taxon>
        <taxon>Yponomeutoidea</taxon>
        <taxon>Plutellidae</taxon>
        <taxon>Plutella</taxon>
    </lineage>
</organism>
<gene>
    <name evidence="5" type="ORF">PLXY2_LOCUS3803</name>
</gene>
<dbReference type="InterPro" id="IPR021109">
    <property type="entry name" value="Peptidase_aspartic_dom_sf"/>
</dbReference>
<feature type="region of interest" description="Disordered" evidence="2">
    <location>
        <begin position="374"/>
        <end position="407"/>
    </location>
</feature>
<keyword evidence="3" id="KW-0472">Membrane</keyword>
<dbReference type="PANTHER" id="PTHR47331">
    <property type="entry name" value="PHD-TYPE DOMAIN-CONTAINING PROTEIN"/>
    <property type="match status" value="1"/>
</dbReference>
<evidence type="ECO:0000313" key="6">
    <source>
        <dbReference type="Proteomes" id="UP000653454"/>
    </source>
</evidence>
<proteinExistence type="predicted"/>
<dbReference type="InterPro" id="IPR000477">
    <property type="entry name" value="RT_dom"/>
</dbReference>
<keyword evidence="3" id="KW-0812">Transmembrane</keyword>
<evidence type="ECO:0000256" key="1">
    <source>
        <dbReference type="SAM" id="Coils"/>
    </source>
</evidence>
<dbReference type="Gene3D" id="2.40.70.10">
    <property type="entry name" value="Acid Proteases"/>
    <property type="match status" value="1"/>
</dbReference>
<dbReference type="SUPFAM" id="SSF56672">
    <property type="entry name" value="DNA/RNA polymerases"/>
    <property type="match status" value="1"/>
</dbReference>
<dbReference type="InterPro" id="IPR041588">
    <property type="entry name" value="Integrase_H2C2"/>
</dbReference>
<comment type="caution">
    <text evidence="5">The sequence shown here is derived from an EMBL/GenBank/DDBJ whole genome shotgun (WGS) entry which is preliminary data.</text>
</comment>
<dbReference type="GO" id="GO:0003676">
    <property type="term" value="F:nucleic acid binding"/>
    <property type="evidence" value="ECO:0007669"/>
    <property type="project" value="InterPro"/>
</dbReference>
<dbReference type="Gene3D" id="1.10.340.70">
    <property type="match status" value="1"/>
</dbReference>
<keyword evidence="1" id="KW-0175">Coiled coil</keyword>
<dbReference type="InterPro" id="IPR036397">
    <property type="entry name" value="RNaseH_sf"/>
</dbReference>
<accession>A0A8S4E0S8</accession>
<dbReference type="InterPro" id="IPR005312">
    <property type="entry name" value="DUF1759"/>
</dbReference>
<dbReference type="GO" id="GO:0071897">
    <property type="term" value="P:DNA biosynthetic process"/>
    <property type="evidence" value="ECO:0007669"/>
    <property type="project" value="UniProtKB-ARBA"/>
</dbReference>
<feature type="coiled-coil region" evidence="1">
    <location>
        <begin position="656"/>
        <end position="686"/>
    </location>
</feature>
<keyword evidence="6" id="KW-1185">Reference proteome</keyword>
<dbReference type="SUPFAM" id="SSF53098">
    <property type="entry name" value="Ribonuclease H-like"/>
    <property type="match status" value="1"/>
</dbReference>
<dbReference type="GO" id="GO:0042575">
    <property type="term" value="C:DNA polymerase complex"/>
    <property type="evidence" value="ECO:0007669"/>
    <property type="project" value="UniProtKB-ARBA"/>
</dbReference>
<protein>
    <submittedName>
        <fullName evidence="5">(diamondback moth) hypothetical protein</fullName>
    </submittedName>
</protein>
<dbReference type="InterPro" id="IPR043502">
    <property type="entry name" value="DNA/RNA_pol_sf"/>
</dbReference>
<dbReference type="Proteomes" id="UP000653454">
    <property type="component" value="Unassembled WGS sequence"/>
</dbReference>
<feature type="domain" description="Integrase catalytic" evidence="4">
    <location>
        <begin position="1382"/>
        <end position="1578"/>
    </location>
</feature>
<feature type="compositionally biased region" description="Polar residues" evidence="2">
    <location>
        <begin position="378"/>
        <end position="388"/>
    </location>
</feature>
<evidence type="ECO:0000259" key="4">
    <source>
        <dbReference type="PROSITE" id="PS50994"/>
    </source>
</evidence>
<reference evidence="5" key="1">
    <citation type="submission" date="2020-11" db="EMBL/GenBank/DDBJ databases">
        <authorList>
            <person name="Whiteford S."/>
        </authorList>
    </citation>
    <scope>NUCLEOTIDE SEQUENCE</scope>
</reference>
<dbReference type="InterPro" id="IPR012337">
    <property type="entry name" value="RNaseH-like_sf"/>
</dbReference>